<dbReference type="InterPro" id="IPR045592">
    <property type="entry name" value="DUF6461"/>
</dbReference>
<gene>
    <name evidence="2" type="ORF">ACFORO_33165</name>
</gene>
<dbReference type="RefSeq" id="WP_377896701.1">
    <property type="nucleotide sequence ID" value="NZ_JBHRWI010000044.1"/>
</dbReference>
<feature type="region of interest" description="Disordered" evidence="1">
    <location>
        <begin position="213"/>
        <end position="240"/>
    </location>
</feature>
<dbReference type="EMBL" id="JBHRWI010000044">
    <property type="protein sequence ID" value="MFC3515063.1"/>
    <property type="molecule type" value="Genomic_DNA"/>
</dbReference>
<dbReference type="Proteomes" id="UP001595764">
    <property type="component" value="Unassembled WGS sequence"/>
</dbReference>
<sequence>MNENSPIAARYRLDPDWAWLTSPASVALDGAFTFVHRMSATDVFRAFDIDPGSARLMTAEQALGDPVLRTASFDEGPQWIRVAESGDWTVAVEYSQQKTHVDGVASHLARDTEVVFVAANEGEPAVINYLSHGEYVFALECGAPYDTRGGRRPRLFDEEMSEAGLFDFIPIMPIGDCVVAMMAILGRHLGFSLTPETVNGPLPTAYRMHLYTPPNPPLRVNPQAGAEAEQSPKPPPSSPA</sequence>
<dbReference type="Pfam" id="PF20062">
    <property type="entry name" value="DUF6461"/>
    <property type="match status" value="1"/>
</dbReference>
<comment type="caution">
    <text evidence="2">The sequence shown here is derived from an EMBL/GenBank/DDBJ whole genome shotgun (WGS) entry which is preliminary data.</text>
</comment>
<accession>A0ABV7QTZ5</accession>
<evidence type="ECO:0000313" key="3">
    <source>
        <dbReference type="Proteomes" id="UP001595764"/>
    </source>
</evidence>
<evidence type="ECO:0000313" key="2">
    <source>
        <dbReference type="EMBL" id="MFC3515063.1"/>
    </source>
</evidence>
<organism evidence="2 3">
    <name type="scientific">Amycolatopsis halotolerans</name>
    <dbReference type="NCBI Taxonomy" id="330083"/>
    <lineage>
        <taxon>Bacteria</taxon>
        <taxon>Bacillati</taxon>
        <taxon>Actinomycetota</taxon>
        <taxon>Actinomycetes</taxon>
        <taxon>Pseudonocardiales</taxon>
        <taxon>Pseudonocardiaceae</taxon>
        <taxon>Amycolatopsis</taxon>
    </lineage>
</organism>
<proteinExistence type="predicted"/>
<keyword evidence="3" id="KW-1185">Reference proteome</keyword>
<protein>
    <submittedName>
        <fullName evidence="2">DUF6461 domain-containing protein</fullName>
    </submittedName>
</protein>
<name>A0ABV7QTZ5_9PSEU</name>
<evidence type="ECO:0000256" key="1">
    <source>
        <dbReference type="SAM" id="MobiDB-lite"/>
    </source>
</evidence>
<reference evidence="3" key="1">
    <citation type="journal article" date="2019" name="Int. J. Syst. Evol. Microbiol.">
        <title>The Global Catalogue of Microorganisms (GCM) 10K type strain sequencing project: providing services to taxonomists for standard genome sequencing and annotation.</title>
        <authorList>
            <consortium name="The Broad Institute Genomics Platform"/>
            <consortium name="The Broad Institute Genome Sequencing Center for Infectious Disease"/>
            <person name="Wu L."/>
            <person name="Ma J."/>
        </authorList>
    </citation>
    <scope>NUCLEOTIDE SEQUENCE [LARGE SCALE GENOMIC DNA]</scope>
    <source>
        <strain evidence="3">CGMCC 4.7682</strain>
    </source>
</reference>